<evidence type="ECO:0000313" key="2">
    <source>
        <dbReference type="Proteomes" id="UP000887013"/>
    </source>
</evidence>
<reference evidence="1" key="1">
    <citation type="submission" date="2020-08" db="EMBL/GenBank/DDBJ databases">
        <title>Multicomponent nature underlies the extraordinary mechanical properties of spider dragline silk.</title>
        <authorList>
            <person name="Kono N."/>
            <person name="Nakamura H."/>
            <person name="Mori M."/>
            <person name="Yoshida Y."/>
            <person name="Ohtoshi R."/>
            <person name="Malay A.D."/>
            <person name="Moran D.A.P."/>
            <person name="Tomita M."/>
            <person name="Numata K."/>
            <person name="Arakawa K."/>
        </authorList>
    </citation>
    <scope>NUCLEOTIDE SEQUENCE</scope>
</reference>
<dbReference type="OrthoDB" id="6433839at2759"/>
<dbReference type="AlphaFoldDB" id="A0A8X6J6C5"/>
<gene>
    <name evidence="1" type="primary">DMN91_001835</name>
    <name evidence="1" type="ORF">NPIL_271371</name>
</gene>
<evidence type="ECO:0000313" key="1">
    <source>
        <dbReference type="EMBL" id="GFS39709.1"/>
    </source>
</evidence>
<protein>
    <submittedName>
        <fullName evidence="1">Uncharacterized protein</fullName>
    </submittedName>
</protein>
<accession>A0A8X6J6C5</accession>
<dbReference type="Proteomes" id="UP000887013">
    <property type="component" value="Unassembled WGS sequence"/>
</dbReference>
<proteinExistence type="predicted"/>
<dbReference type="PANTHER" id="PTHR46060">
    <property type="entry name" value="MARINER MOS1 TRANSPOSASE-LIKE PROTEIN"/>
    <property type="match status" value="1"/>
</dbReference>
<comment type="caution">
    <text evidence="1">The sequence shown here is derived from an EMBL/GenBank/DDBJ whole genome shotgun (WGS) entry which is preliminary data.</text>
</comment>
<dbReference type="EMBL" id="BMAW01043492">
    <property type="protein sequence ID" value="GFS39709.1"/>
    <property type="molecule type" value="Genomic_DNA"/>
</dbReference>
<name>A0A8X6J6C5_NEPPI</name>
<sequence>MPRFKDECYARQFCGALKKTGAEKFTLLQDAYGDNTISQNIVHPRQKMFQKGKENAAEEGLSGCPSTLHSDQNAKIVWNMWYSDRRLKVRIMKDECNIRKSTVHRIVAENFGEWNICSKLIPKVLSDEQKAASATILRDLWEQ</sequence>
<keyword evidence="2" id="KW-1185">Reference proteome</keyword>
<dbReference type="InterPro" id="IPR052709">
    <property type="entry name" value="Transposase-MT_Hybrid"/>
</dbReference>
<organism evidence="1 2">
    <name type="scientific">Nephila pilipes</name>
    <name type="common">Giant wood spider</name>
    <name type="synonym">Nephila maculata</name>
    <dbReference type="NCBI Taxonomy" id="299642"/>
    <lineage>
        <taxon>Eukaryota</taxon>
        <taxon>Metazoa</taxon>
        <taxon>Ecdysozoa</taxon>
        <taxon>Arthropoda</taxon>
        <taxon>Chelicerata</taxon>
        <taxon>Arachnida</taxon>
        <taxon>Araneae</taxon>
        <taxon>Araneomorphae</taxon>
        <taxon>Entelegynae</taxon>
        <taxon>Araneoidea</taxon>
        <taxon>Nephilidae</taxon>
        <taxon>Nephila</taxon>
    </lineage>
</organism>
<dbReference type="PANTHER" id="PTHR46060:SF1">
    <property type="entry name" value="MARINER MOS1 TRANSPOSASE-LIKE PROTEIN"/>
    <property type="match status" value="1"/>
</dbReference>